<dbReference type="Proteomes" id="UP000032142">
    <property type="component" value="Unassembled WGS sequence"/>
</dbReference>
<proteinExistence type="predicted"/>
<gene>
    <name evidence="1" type="ORF">F383_03433</name>
</gene>
<name>A0A0B0PL38_GOSAR</name>
<dbReference type="GO" id="GO:0032259">
    <property type="term" value="P:methylation"/>
    <property type="evidence" value="ECO:0007669"/>
    <property type="project" value="UniProtKB-KW"/>
</dbReference>
<evidence type="ECO:0000313" key="2">
    <source>
        <dbReference type="Proteomes" id="UP000032142"/>
    </source>
</evidence>
<keyword evidence="1" id="KW-0489">Methyltransferase</keyword>
<keyword evidence="2" id="KW-1185">Reference proteome</keyword>
<sequence length="130" mass="14345">MPCFSSYLFSNHSFSKYFLRLLLGVPFLRLHAFQAFLLFQLLPGSSHLPPVPVAPSSIIDSLVFVYLVCMNTTLSASPSMTTCWSPRSNPLCIACKRASASAANAVGPIEVYFGNTMVRWFPTFAVTFLP</sequence>
<reference evidence="2" key="1">
    <citation type="submission" date="2014-09" db="EMBL/GenBank/DDBJ databases">
        <authorList>
            <person name="Mudge J."/>
            <person name="Ramaraj T."/>
            <person name="Lindquist I.E."/>
            <person name="Bharti A.K."/>
            <person name="Sundararajan A."/>
            <person name="Cameron C.T."/>
            <person name="Woodward J.E."/>
            <person name="May G.D."/>
            <person name="Brubaker C."/>
            <person name="Broadhvest J."/>
            <person name="Wilkins T.A."/>
        </authorList>
    </citation>
    <scope>NUCLEOTIDE SEQUENCE</scope>
    <source>
        <strain evidence="2">cv. AKA8401</strain>
    </source>
</reference>
<accession>A0A0B0PL38</accession>
<keyword evidence="1" id="KW-0808">Transferase</keyword>
<organism evidence="1 2">
    <name type="scientific">Gossypium arboreum</name>
    <name type="common">Tree cotton</name>
    <name type="synonym">Gossypium nanking</name>
    <dbReference type="NCBI Taxonomy" id="29729"/>
    <lineage>
        <taxon>Eukaryota</taxon>
        <taxon>Viridiplantae</taxon>
        <taxon>Streptophyta</taxon>
        <taxon>Embryophyta</taxon>
        <taxon>Tracheophyta</taxon>
        <taxon>Spermatophyta</taxon>
        <taxon>Magnoliopsida</taxon>
        <taxon>eudicotyledons</taxon>
        <taxon>Gunneridae</taxon>
        <taxon>Pentapetalae</taxon>
        <taxon>rosids</taxon>
        <taxon>malvids</taxon>
        <taxon>Malvales</taxon>
        <taxon>Malvaceae</taxon>
        <taxon>Malvoideae</taxon>
        <taxon>Gossypium</taxon>
    </lineage>
</organism>
<dbReference type="EMBL" id="KN431450">
    <property type="protein sequence ID" value="KHG25144.1"/>
    <property type="molecule type" value="Genomic_DNA"/>
</dbReference>
<protein>
    <submittedName>
        <fullName evidence="1">Putative arginine N-methyltransferase 10</fullName>
    </submittedName>
</protein>
<dbReference type="KEGG" id="gab:108452575"/>
<dbReference type="AlphaFoldDB" id="A0A0B0PL38"/>
<dbReference type="GO" id="GO:0008168">
    <property type="term" value="F:methyltransferase activity"/>
    <property type="evidence" value="ECO:0007669"/>
    <property type="project" value="UniProtKB-KW"/>
</dbReference>
<evidence type="ECO:0000313" key="1">
    <source>
        <dbReference type="EMBL" id="KHG25144.1"/>
    </source>
</evidence>